<dbReference type="RefSeq" id="WP_008274928.1">
    <property type="nucleotide sequence ID" value="NZ_AAXW01000010.1"/>
</dbReference>
<dbReference type="AlphaFoldDB" id="A3ING0"/>
<reference evidence="1 2" key="1">
    <citation type="submission" date="2007-03" db="EMBL/GenBank/DDBJ databases">
        <authorList>
            <person name="Stal L."/>
            <person name="Ferriera S."/>
            <person name="Johnson J."/>
            <person name="Kravitz S."/>
            <person name="Beeson K."/>
            <person name="Sutton G."/>
            <person name="Rogers Y.-H."/>
            <person name="Friedman R."/>
            <person name="Frazier M."/>
            <person name="Venter J.C."/>
        </authorList>
    </citation>
    <scope>NUCLEOTIDE SEQUENCE [LARGE SCALE GENOMIC DNA]</scope>
    <source>
        <strain evidence="1 2">CCY0110</strain>
    </source>
</reference>
<name>A3ING0_9CHRO</name>
<dbReference type="EMBL" id="AAXW01000010">
    <property type="protein sequence ID" value="EAZ91858.1"/>
    <property type="molecule type" value="Genomic_DNA"/>
</dbReference>
<gene>
    <name evidence="1" type="ORF">CY0110_29324</name>
</gene>
<organism evidence="1 2">
    <name type="scientific">Crocosphaera chwakensis CCY0110</name>
    <dbReference type="NCBI Taxonomy" id="391612"/>
    <lineage>
        <taxon>Bacteria</taxon>
        <taxon>Bacillati</taxon>
        <taxon>Cyanobacteriota</taxon>
        <taxon>Cyanophyceae</taxon>
        <taxon>Oscillatoriophycideae</taxon>
        <taxon>Chroococcales</taxon>
        <taxon>Aphanothecaceae</taxon>
        <taxon>Crocosphaera</taxon>
        <taxon>Crocosphaera chwakensis</taxon>
    </lineage>
</organism>
<evidence type="ECO:0000313" key="1">
    <source>
        <dbReference type="EMBL" id="EAZ91858.1"/>
    </source>
</evidence>
<protein>
    <submittedName>
        <fullName evidence="1">Uncharacterized protein</fullName>
    </submittedName>
</protein>
<dbReference type="Proteomes" id="UP000003781">
    <property type="component" value="Unassembled WGS sequence"/>
</dbReference>
<evidence type="ECO:0000313" key="2">
    <source>
        <dbReference type="Proteomes" id="UP000003781"/>
    </source>
</evidence>
<accession>A3ING0</accession>
<sequence>MHIIAGKPSNKFVAKYPESKTSLLQWYQIIRSNNFSSLDLSSCLTSLSNHFVSKLIRGLILLNPAKIVYIKEID</sequence>
<keyword evidence="2" id="KW-1185">Reference proteome</keyword>
<comment type="caution">
    <text evidence="1">The sequence shown here is derived from an EMBL/GenBank/DDBJ whole genome shotgun (WGS) entry which is preliminary data.</text>
</comment>
<proteinExistence type="predicted"/>